<dbReference type="OrthoDB" id="7273451at2"/>
<dbReference type="RefSeq" id="WP_090075039.1">
    <property type="nucleotide sequence ID" value="NZ_FOVR01000014.1"/>
</dbReference>
<protein>
    <submittedName>
        <fullName evidence="2">Methyltransferase domain-containing protein</fullName>
    </submittedName>
</protein>
<dbReference type="Proteomes" id="UP000199236">
    <property type="component" value="Unassembled WGS sequence"/>
</dbReference>
<evidence type="ECO:0000259" key="1">
    <source>
        <dbReference type="Pfam" id="PF13649"/>
    </source>
</evidence>
<name>A0A1I5KKD2_9HYPH</name>
<feature type="domain" description="Methyltransferase" evidence="1">
    <location>
        <begin position="40"/>
        <end position="130"/>
    </location>
</feature>
<evidence type="ECO:0000313" key="2">
    <source>
        <dbReference type="EMBL" id="SFO85263.1"/>
    </source>
</evidence>
<dbReference type="AlphaFoldDB" id="A0A1I5KKD2"/>
<dbReference type="STRING" id="655353.SAMN04488056_11444"/>
<reference evidence="2 3" key="1">
    <citation type="submission" date="2016-10" db="EMBL/GenBank/DDBJ databases">
        <authorList>
            <person name="de Groot N.N."/>
        </authorList>
    </citation>
    <scope>NUCLEOTIDE SEQUENCE [LARGE SCALE GENOMIC DNA]</scope>
    <source>
        <strain evidence="2 3">CGMCC 1.9157</strain>
    </source>
</reference>
<accession>A0A1I5KKD2</accession>
<dbReference type="SUPFAM" id="SSF53335">
    <property type="entry name" value="S-adenosyl-L-methionine-dependent methyltransferases"/>
    <property type="match status" value="1"/>
</dbReference>
<proteinExistence type="predicted"/>
<dbReference type="InterPro" id="IPR029063">
    <property type="entry name" value="SAM-dependent_MTases_sf"/>
</dbReference>
<dbReference type="InterPro" id="IPR041698">
    <property type="entry name" value="Methyltransf_25"/>
</dbReference>
<gene>
    <name evidence="2" type="ORF">SAMN04488056_11444</name>
</gene>
<sequence>MSGFDKEWLALREPADRAARDRSLITDLSNHISQKHLSTIIDIGCGTGSTWRALAPHLPSEMDWLLLDYDAELLATAKEQIGSSKSVSFHQFDLGDLDQLPMKESTIITASAFFDLASPAFCEKLTDMLKRKRCGLYAALNYVGTTHWSHSHPLDSEIIALFNRHQRTDKGFGDALGPEASVYLAELLRENNYLVKTKPSPWHISAQHKDLQRAFLQGFPEPIRQMGTLEAGSVKDWLSYRLDAIEKAGSLCTVGHTDLIALPI</sequence>
<keyword evidence="3" id="KW-1185">Reference proteome</keyword>
<dbReference type="EMBL" id="FOVR01000014">
    <property type="protein sequence ID" value="SFO85263.1"/>
    <property type="molecule type" value="Genomic_DNA"/>
</dbReference>
<dbReference type="GO" id="GO:0032259">
    <property type="term" value="P:methylation"/>
    <property type="evidence" value="ECO:0007669"/>
    <property type="project" value="UniProtKB-KW"/>
</dbReference>
<dbReference type="Pfam" id="PF13649">
    <property type="entry name" value="Methyltransf_25"/>
    <property type="match status" value="1"/>
</dbReference>
<dbReference type="GO" id="GO:0008168">
    <property type="term" value="F:methyltransferase activity"/>
    <property type="evidence" value="ECO:0007669"/>
    <property type="project" value="UniProtKB-KW"/>
</dbReference>
<keyword evidence="2" id="KW-0808">Transferase</keyword>
<keyword evidence="2" id="KW-0489">Methyltransferase</keyword>
<organism evidence="2 3">
    <name type="scientific">Cohaesibacter marisflavi</name>
    <dbReference type="NCBI Taxonomy" id="655353"/>
    <lineage>
        <taxon>Bacteria</taxon>
        <taxon>Pseudomonadati</taxon>
        <taxon>Pseudomonadota</taxon>
        <taxon>Alphaproteobacteria</taxon>
        <taxon>Hyphomicrobiales</taxon>
        <taxon>Cohaesibacteraceae</taxon>
    </lineage>
</organism>
<dbReference type="Gene3D" id="3.40.50.150">
    <property type="entry name" value="Vaccinia Virus protein VP39"/>
    <property type="match status" value="1"/>
</dbReference>
<evidence type="ECO:0000313" key="3">
    <source>
        <dbReference type="Proteomes" id="UP000199236"/>
    </source>
</evidence>